<dbReference type="PATRIC" id="fig|1120927.3.peg.1287"/>
<sequence length="276" mass="30588">MSNLTAVIVGATGGIGKAIVENLCKNNVNVILVARNAEALQVMQAELKAQYPQLKLQSLRCDLSDAESREQFIQALTQQKIHINYYINNAGVNDFSLFSHQSSDAIEQMMLINVVYPLQLIQHIIPLMSKTAPSQIINMGSTFGSIGYPGYVSYCASKFALRGATEALAREYSNSPIQFKYFSPRATATTMNSPVVVEMNAKLGVKMDSPAFVAEELYQFLQNDKLYYQVGYPEKIFVKVNQVLPNVVSSSIQKDIDKIQNFAELNHPKITTVSST</sequence>
<evidence type="ECO:0008006" key="6">
    <source>
        <dbReference type="Google" id="ProtNLM"/>
    </source>
</evidence>
<dbReference type="Gene3D" id="3.40.50.720">
    <property type="entry name" value="NAD(P)-binding Rossmann-like Domain"/>
    <property type="match status" value="1"/>
</dbReference>
<dbReference type="NCBIfam" id="NF006565">
    <property type="entry name" value="PRK09072.1"/>
    <property type="match status" value="1"/>
</dbReference>
<dbReference type="SUPFAM" id="SSF51735">
    <property type="entry name" value="NAD(P)-binding Rossmann-fold domains"/>
    <property type="match status" value="1"/>
</dbReference>
<dbReference type="OrthoDB" id="7301144at2"/>
<keyword evidence="2" id="KW-0560">Oxidoreductase</keyword>
<keyword evidence="5" id="KW-1185">Reference proteome</keyword>
<evidence type="ECO:0000256" key="2">
    <source>
        <dbReference type="ARBA" id="ARBA00023002"/>
    </source>
</evidence>
<dbReference type="InterPro" id="IPR036291">
    <property type="entry name" value="NAD(P)-bd_dom_sf"/>
</dbReference>
<comment type="caution">
    <text evidence="4">The sequence shown here is derived from an EMBL/GenBank/DDBJ whole genome shotgun (WGS) entry which is preliminary data.</text>
</comment>
<dbReference type="PRINTS" id="PR00080">
    <property type="entry name" value="SDRFAMILY"/>
</dbReference>
<dbReference type="InterPro" id="IPR002347">
    <property type="entry name" value="SDR_fam"/>
</dbReference>
<comment type="similarity">
    <text evidence="1 3">Belongs to the short-chain dehydrogenases/reductases (SDR) family.</text>
</comment>
<evidence type="ECO:0000313" key="4">
    <source>
        <dbReference type="EMBL" id="EOR08580.1"/>
    </source>
</evidence>
<evidence type="ECO:0000256" key="3">
    <source>
        <dbReference type="RuleBase" id="RU000363"/>
    </source>
</evidence>
<dbReference type="EMBL" id="AQFM01000035">
    <property type="protein sequence ID" value="EOR08580.1"/>
    <property type="molecule type" value="Genomic_DNA"/>
</dbReference>
<protein>
    <recommendedName>
        <fullName evidence="6">Short chain dehydrogenase</fullName>
    </recommendedName>
</protein>
<name>R9B2Q5_9GAMM</name>
<dbReference type="GO" id="GO:0016491">
    <property type="term" value="F:oxidoreductase activity"/>
    <property type="evidence" value="ECO:0007669"/>
    <property type="project" value="UniProtKB-KW"/>
</dbReference>
<dbReference type="CDD" id="cd05233">
    <property type="entry name" value="SDR_c"/>
    <property type="match status" value="1"/>
</dbReference>
<gene>
    <name evidence="4" type="ORF">I593_01336</name>
</gene>
<dbReference type="PRINTS" id="PR00081">
    <property type="entry name" value="GDHRDH"/>
</dbReference>
<evidence type="ECO:0000313" key="5">
    <source>
        <dbReference type="Proteomes" id="UP000016201"/>
    </source>
</evidence>
<dbReference type="RefSeq" id="WP_016166429.1">
    <property type="nucleotide sequence ID" value="NZ_JHZG01000013.1"/>
</dbReference>
<dbReference type="AlphaFoldDB" id="R9B2Q5"/>
<dbReference type="PANTHER" id="PTHR42901">
    <property type="entry name" value="ALCOHOL DEHYDROGENASE"/>
    <property type="match status" value="1"/>
</dbReference>
<evidence type="ECO:0000256" key="1">
    <source>
        <dbReference type="ARBA" id="ARBA00006484"/>
    </source>
</evidence>
<dbReference type="Pfam" id="PF00106">
    <property type="entry name" value="adh_short"/>
    <property type="match status" value="1"/>
</dbReference>
<accession>R9B2Q5</accession>
<dbReference type="Proteomes" id="UP000016201">
    <property type="component" value="Unassembled WGS sequence"/>
</dbReference>
<proteinExistence type="inferred from homology"/>
<organism evidence="4 5">
    <name type="scientific">Acinetobacter tandoii DSM 14970 = CIP 107469</name>
    <dbReference type="NCBI Taxonomy" id="1120927"/>
    <lineage>
        <taxon>Bacteria</taxon>
        <taxon>Pseudomonadati</taxon>
        <taxon>Pseudomonadota</taxon>
        <taxon>Gammaproteobacteria</taxon>
        <taxon>Moraxellales</taxon>
        <taxon>Moraxellaceae</taxon>
        <taxon>Acinetobacter</taxon>
    </lineage>
</organism>
<reference evidence="4 5" key="1">
    <citation type="submission" date="2013-03" db="EMBL/GenBank/DDBJ databases">
        <title>The Genome Sequence of Acinetobacter tandoii CIP 107469.</title>
        <authorList>
            <consortium name="The Broad Institute Genome Sequencing Platform"/>
            <consortium name="The Broad Institute Genome Sequencing Center for Infectious Disease"/>
            <person name="Cerqueira G."/>
            <person name="Feldgarden M."/>
            <person name="Courvalin P."/>
            <person name="Perichon B."/>
            <person name="Grillot-Courvalin C."/>
            <person name="Clermont D."/>
            <person name="Rocha E."/>
            <person name="Yoon E.-J."/>
            <person name="Nemec A."/>
            <person name="Walker B."/>
            <person name="Young S.K."/>
            <person name="Zeng Q."/>
            <person name="Gargeya S."/>
            <person name="Fitzgerald M."/>
            <person name="Haas B."/>
            <person name="Abouelleil A."/>
            <person name="Alvarado L."/>
            <person name="Arachchi H.M."/>
            <person name="Berlin A.M."/>
            <person name="Chapman S.B."/>
            <person name="Dewar J."/>
            <person name="Goldberg J."/>
            <person name="Griggs A."/>
            <person name="Gujja S."/>
            <person name="Hansen M."/>
            <person name="Howarth C."/>
            <person name="Imamovic A."/>
            <person name="Larimer J."/>
            <person name="McCowan C."/>
            <person name="Murphy C."/>
            <person name="Neiman D."/>
            <person name="Pearson M."/>
            <person name="Priest M."/>
            <person name="Roberts A."/>
            <person name="Saif S."/>
            <person name="Shea T."/>
            <person name="Sisk P."/>
            <person name="Sykes S."/>
            <person name="Wortman J."/>
            <person name="Nusbaum C."/>
            <person name="Birren B."/>
        </authorList>
    </citation>
    <scope>NUCLEOTIDE SEQUENCE [LARGE SCALE GENOMIC DNA]</scope>
    <source>
        <strain evidence="4 5">CIP 107469</strain>
    </source>
</reference>
<dbReference type="eggNOG" id="COG0300">
    <property type="taxonomic scope" value="Bacteria"/>
</dbReference>
<dbReference type="PANTHER" id="PTHR42901:SF1">
    <property type="entry name" value="ALCOHOL DEHYDROGENASE"/>
    <property type="match status" value="1"/>
</dbReference>